<protein>
    <submittedName>
        <fullName evidence="3">DotU family type IV/VI secretion system protein</fullName>
    </submittedName>
</protein>
<reference evidence="4" key="2">
    <citation type="submission" date="2019-01" db="EMBL/GenBank/DDBJ databases">
        <title>Genome sequence of Desulfonema ishimotonii strain Tokyo 01.</title>
        <authorList>
            <person name="Fukui M."/>
        </authorList>
    </citation>
    <scope>NUCLEOTIDE SEQUENCE [LARGE SCALE GENOMIC DNA]</scope>
    <source>
        <strain evidence="4">Tokyo 01</strain>
    </source>
</reference>
<accession>A0A401FYV3</accession>
<evidence type="ECO:0000313" key="3">
    <source>
        <dbReference type="EMBL" id="GBC62149.1"/>
    </source>
</evidence>
<reference evidence="4" key="1">
    <citation type="submission" date="2017-11" db="EMBL/GenBank/DDBJ databases">
        <authorList>
            <person name="Watanabe M."/>
            <person name="Kojima H."/>
        </authorList>
    </citation>
    <scope>NUCLEOTIDE SEQUENCE [LARGE SCALE GENOMIC DNA]</scope>
    <source>
        <strain evidence="4">Tokyo 01</strain>
    </source>
</reference>
<keyword evidence="4" id="KW-1185">Reference proteome</keyword>
<dbReference type="AlphaFoldDB" id="A0A401FYV3"/>
<dbReference type="PANTHER" id="PTHR38033:SF1">
    <property type="entry name" value="DOTU FAMILY TYPE IV_VI SECRETION SYSTEM PROTEIN"/>
    <property type="match status" value="1"/>
</dbReference>
<evidence type="ECO:0000256" key="1">
    <source>
        <dbReference type="SAM" id="Phobius"/>
    </source>
</evidence>
<feature type="domain" description="Type IV / VI secretion system DotU" evidence="2">
    <location>
        <begin position="77"/>
        <end position="232"/>
    </location>
</feature>
<dbReference type="EMBL" id="BEXT01000001">
    <property type="protein sequence ID" value="GBC62149.1"/>
    <property type="molecule type" value="Genomic_DNA"/>
</dbReference>
<dbReference type="PANTHER" id="PTHR38033">
    <property type="entry name" value="MEMBRANE PROTEIN-RELATED"/>
    <property type="match status" value="1"/>
</dbReference>
<dbReference type="Gene3D" id="1.25.40.590">
    <property type="entry name" value="Type IV / VI secretion system, DotU"/>
    <property type="match status" value="1"/>
</dbReference>
<sequence length="259" mass="30232">MPFVIELEHSILLKQFHEFYSEVIRRKQEIRENVHAPLAPKPHSSVSPAGESAYPVFIGLLEILENQEREVRQRSGEYGVRFYKEGQYVMTALADEIFLHMDWEGREEWKSNLLEYKLFDTYVAGERFFARLDELLRERSPAYAEMAAIYFLALSLGFRGKFRDEDDGGQLAFYRRQLYAFIFRTDPNLTDASRLLFPQPYKNIFSDGGSKRLPRVRWWIVLAVCGVIFLIISHAIWNHLTGDLIQIAEDIIQKSGNTN</sequence>
<evidence type="ECO:0000313" key="4">
    <source>
        <dbReference type="Proteomes" id="UP000288096"/>
    </source>
</evidence>
<name>A0A401FYV3_9BACT</name>
<keyword evidence="1" id="KW-0472">Membrane</keyword>
<gene>
    <name evidence="3" type="ORF">DENIS_3112</name>
</gene>
<dbReference type="InterPro" id="IPR038522">
    <property type="entry name" value="T4/T6SS_DotU_sf"/>
</dbReference>
<dbReference type="Proteomes" id="UP000288096">
    <property type="component" value="Unassembled WGS sequence"/>
</dbReference>
<dbReference type="InterPro" id="IPR017732">
    <property type="entry name" value="T4/T6SS_DotU"/>
</dbReference>
<keyword evidence="1" id="KW-1133">Transmembrane helix</keyword>
<organism evidence="3 4">
    <name type="scientific">Desulfonema ishimotonii</name>
    <dbReference type="NCBI Taxonomy" id="45657"/>
    <lineage>
        <taxon>Bacteria</taxon>
        <taxon>Pseudomonadati</taxon>
        <taxon>Thermodesulfobacteriota</taxon>
        <taxon>Desulfobacteria</taxon>
        <taxon>Desulfobacterales</taxon>
        <taxon>Desulfococcaceae</taxon>
        <taxon>Desulfonema</taxon>
    </lineage>
</organism>
<feature type="transmembrane region" description="Helical" evidence="1">
    <location>
        <begin position="218"/>
        <end position="237"/>
    </location>
</feature>
<evidence type="ECO:0000259" key="2">
    <source>
        <dbReference type="Pfam" id="PF09850"/>
    </source>
</evidence>
<dbReference type="Pfam" id="PF09850">
    <property type="entry name" value="DotU"/>
    <property type="match status" value="1"/>
</dbReference>
<keyword evidence="1" id="KW-0812">Transmembrane</keyword>
<comment type="caution">
    <text evidence="3">The sequence shown here is derived from an EMBL/GenBank/DDBJ whole genome shotgun (WGS) entry which is preliminary data.</text>
</comment>
<proteinExistence type="predicted"/>